<accession>A0A0N0PA71</accession>
<gene>
    <name evidence="2" type="ORF">RR46_00106</name>
</gene>
<proteinExistence type="predicted"/>
<reference evidence="2 3" key="1">
    <citation type="journal article" date="2015" name="Nat. Commun.">
        <title>Outbred genome sequencing and CRISPR/Cas9 gene editing in butterflies.</title>
        <authorList>
            <person name="Li X."/>
            <person name="Fan D."/>
            <person name="Zhang W."/>
            <person name="Liu G."/>
            <person name="Zhang L."/>
            <person name="Zhao L."/>
            <person name="Fang X."/>
            <person name="Chen L."/>
            <person name="Dong Y."/>
            <person name="Chen Y."/>
            <person name="Ding Y."/>
            <person name="Zhao R."/>
            <person name="Feng M."/>
            <person name="Zhu Y."/>
            <person name="Feng Y."/>
            <person name="Jiang X."/>
            <person name="Zhu D."/>
            <person name="Xiang H."/>
            <person name="Feng X."/>
            <person name="Li S."/>
            <person name="Wang J."/>
            <person name="Zhang G."/>
            <person name="Kronforst M.R."/>
            <person name="Wang W."/>
        </authorList>
    </citation>
    <scope>NUCLEOTIDE SEQUENCE [LARGE SCALE GENOMIC DNA]</scope>
    <source>
        <strain evidence="2">Ya'a_city_454_Px</strain>
        <tissue evidence="2">Whole body</tissue>
    </source>
</reference>
<name>A0A0N0PA71_PAPXU</name>
<feature type="region of interest" description="Disordered" evidence="1">
    <location>
        <begin position="1"/>
        <end position="40"/>
    </location>
</feature>
<protein>
    <submittedName>
        <fullName evidence="2">Uncharacterized protein</fullName>
    </submittedName>
</protein>
<evidence type="ECO:0000313" key="3">
    <source>
        <dbReference type="Proteomes" id="UP000053268"/>
    </source>
</evidence>
<dbReference type="AlphaFoldDB" id="A0A0N0PA71"/>
<evidence type="ECO:0000313" key="2">
    <source>
        <dbReference type="EMBL" id="KPJ04939.1"/>
    </source>
</evidence>
<organism evidence="2 3">
    <name type="scientific">Papilio xuthus</name>
    <name type="common">Asian swallowtail butterfly</name>
    <dbReference type="NCBI Taxonomy" id="66420"/>
    <lineage>
        <taxon>Eukaryota</taxon>
        <taxon>Metazoa</taxon>
        <taxon>Ecdysozoa</taxon>
        <taxon>Arthropoda</taxon>
        <taxon>Hexapoda</taxon>
        <taxon>Insecta</taxon>
        <taxon>Pterygota</taxon>
        <taxon>Neoptera</taxon>
        <taxon>Endopterygota</taxon>
        <taxon>Lepidoptera</taxon>
        <taxon>Glossata</taxon>
        <taxon>Ditrysia</taxon>
        <taxon>Papilionoidea</taxon>
        <taxon>Papilionidae</taxon>
        <taxon>Papilioninae</taxon>
        <taxon>Papilio</taxon>
    </lineage>
</organism>
<dbReference type="EMBL" id="KQ458797">
    <property type="protein sequence ID" value="KPJ04939.1"/>
    <property type="molecule type" value="Genomic_DNA"/>
</dbReference>
<dbReference type="Proteomes" id="UP000053268">
    <property type="component" value="Unassembled WGS sequence"/>
</dbReference>
<evidence type="ECO:0000256" key="1">
    <source>
        <dbReference type="SAM" id="MobiDB-lite"/>
    </source>
</evidence>
<sequence>MGTIRTPTPAPSCISEDEDDSLNTTQRSDANSLQSLQTSRGPRDALCIFCDPRDAVVM</sequence>
<feature type="compositionally biased region" description="Polar residues" evidence="1">
    <location>
        <begin position="22"/>
        <end position="40"/>
    </location>
</feature>
<keyword evidence="3" id="KW-1185">Reference proteome</keyword>